<gene>
    <name evidence="2" type="primary">Nfu_g_1_018252</name>
</gene>
<evidence type="ECO:0000256" key="1">
    <source>
        <dbReference type="SAM" id="MobiDB-lite"/>
    </source>
</evidence>
<evidence type="ECO:0000313" key="2">
    <source>
        <dbReference type="EMBL" id="SBR66749.1"/>
    </source>
</evidence>
<reference evidence="2" key="1">
    <citation type="submission" date="2016-05" db="EMBL/GenBank/DDBJ databases">
        <authorList>
            <person name="Lavstsen T."/>
            <person name="Jespersen J.S."/>
        </authorList>
    </citation>
    <scope>NUCLEOTIDE SEQUENCE</scope>
    <source>
        <tissue evidence="2">Brain</tissue>
    </source>
</reference>
<dbReference type="AlphaFoldDB" id="A0A1A8ND23"/>
<organism evidence="2">
    <name type="scientific">Nothobranchius pienaari</name>
    <dbReference type="NCBI Taxonomy" id="704102"/>
    <lineage>
        <taxon>Eukaryota</taxon>
        <taxon>Metazoa</taxon>
        <taxon>Chordata</taxon>
        <taxon>Craniata</taxon>
        <taxon>Vertebrata</taxon>
        <taxon>Euteleostomi</taxon>
        <taxon>Actinopterygii</taxon>
        <taxon>Neopterygii</taxon>
        <taxon>Teleostei</taxon>
        <taxon>Neoteleostei</taxon>
        <taxon>Acanthomorphata</taxon>
        <taxon>Ovalentaria</taxon>
        <taxon>Atherinomorphae</taxon>
        <taxon>Cyprinodontiformes</taxon>
        <taxon>Nothobranchiidae</taxon>
        <taxon>Nothobranchius</taxon>
    </lineage>
</organism>
<protein>
    <submittedName>
        <fullName evidence="2">Uncharacterized protein</fullName>
    </submittedName>
</protein>
<accession>A0A1A8ND23</accession>
<reference evidence="2" key="2">
    <citation type="submission" date="2016-06" db="EMBL/GenBank/DDBJ databases">
        <title>The genome of a short-lived fish provides insights into sex chromosome evolution and the genetic control of aging.</title>
        <authorList>
            <person name="Reichwald K."/>
            <person name="Felder M."/>
            <person name="Petzold A."/>
            <person name="Koch P."/>
            <person name="Groth M."/>
            <person name="Platzer M."/>
        </authorList>
    </citation>
    <scope>NUCLEOTIDE SEQUENCE</scope>
    <source>
        <tissue evidence="2">Brain</tissue>
    </source>
</reference>
<name>A0A1A8ND23_9TELE</name>
<dbReference type="EMBL" id="HAEG01002181">
    <property type="protein sequence ID" value="SBR66749.1"/>
    <property type="molecule type" value="Transcribed_RNA"/>
</dbReference>
<feature type="region of interest" description="Disordered" evidence="1">
    <location>
        <begin position="1"/>
        <end position="23"/>
    </location>
</feature>
<feature type="non-terminal residue" evidence="2">
    <location>
        <position position="1"/>
    </location>
</feature>
<sequence>VGVSRRAAVADRSHQRSGDLRSAVTTHQSRMITQYWVLLISQRTPFYSTPWINPVFQPHRLPLTTCSPPLTCLSGNTWTPSLPCSAPSLSLCLSTIPLSQT</sequence>
<proteinExistence type="predicted"/>
<feature type="compositionally biased region" description="Basic and acidic residues" evidence="1">
    <location>
        <begin position="8"/>
        <end position="19"/>
    </location>
</feature>